<dbReference type="EMBL" id="JACLYU010000021">
    <property type="protein sequence ID" value="MBM6700263.1"/>
    <property type="molecule type" value="Genomic_DNA"/>
</dbReference>
<feature type="compositionally biased region" description="Pro residues" evidence="1">
    <location>
        <begin position="14"/>
        <end position="25"/>
    </location>
</feature>
<dbReference type="AlphaFoldDB" id="A0A939BA61"/>
<feature type="transmembrane region" description="Helical" evidence="2">
    <location>
        <begin position="218"/>
        <end position="238"/>
    </location>
</feature>
<evidence type="ECO:0000313" key="4">
    <source>
        <dbReference type="Proteomes" id="UP000718821"/>
    </source>
</evidence>
<feature type="transmembrane region" description="Helical" evidence="2">
    <location>
        <begin position="95"/>
        <end position="121"/>
    </location>
</feature>
<evidence type="ECO:0000256" key="1">
    <source>
        <dbReference type="SAM" id="MobiDB-lite"/>
    </source>
</evidence>
<keyword evidence="2" id="KW-0812">Transmembrane</keyword>
<evidence type="ECO:0008006" key="5">
    <source>
        <dbReference type="Google" id="ProtNLM"/>
    </source>
</evidence>
<reference evidence="3" key="2">
    <citation type="journal article" date="2021" name="Sci. Rep.">
        <title>The distribution of antibiotic resistance genes in chicken gut microbiota commensals.</title>
        <authorList>
            <person name="Juricova H."/>
            <person name="Matiasovicova J."/>
            <person name="Kubasova T."/>
            <person name="Cejkova D."/>
            <person name="Rychlik I."/>
        </authorList>
    </citation>
    <scope>NUCLEOTIDE SEQUENCE</scope>
    <source>
        <strain evidence="3">An836</strain>
    </source>
</reference>
<name>A0A939BA61_9BIFI</name>
<keyword evidence="2" id="KW-0472">Membrane</keyword>
<sequence>MSQGRHARRAAAPAAPPSAPRPASPGPGRLTFLGAVRGELCKALSLRSTYVLASVDAVLLVVGAALMAWVSAFSASLDPATGGRIANPPDMPDAMLWSSVGSFVVTCLTVTGIFGVMAFTAECSGGLLSSSLTAVPRRATFLGAKATVTAAIAFLASLLGLLAAWPVCRMLYAGVAAASGAESRLPWVTLLGGAAVLALGALMGLGLGAVCRSTAGGVFALLGLVMIVPSALSVVSIAGDRFAWLQSVAACLPDRAAGTFLTGGLQIVAHGAAGTEGTPGVEVDVTVGASGADAASGAAAASGGHAGSPLVTWATQPMDSGVIDGVFVPSWWQAGLIVLAWAVALYAVGLLVLRRADVR</sequence>
<feature type="transmembrane region" description="Helical" evidence="2">
    <location>
        <begin position="50"/>
        <end position="75"/>
    </location>
</feature>
<comment type="caution">
    <text evidence="3">The sequence shown here is derived from an EMBL/GenBank/DDBJ whole genome shotgun (WGS) entry which is preliminary data.</text>
</comment>
<evidence type="ECO:0000313" key="3">
    <source>
        <dbReference type="EMBL" id="MBM6700263.1"/>
    </source>
</evidence>
<protein>
    <recommendedName>
        <fullName evidence="5">ABC transporter permease</fullName>
    </recommendedName>
</protein>
<feature type="transmembrane region" description="Helical" evidence="2">
    <location>
        <begin position="142"/>
        <end position="165"/>
    </location>
</feature>
<accession>A0A939BA61</accession>
<feature type="transmembrane region" description="Helical" evidence="2">
    <location>
        <begin position="331"/>
        <end position="353"/>
    </location>
</feature>
<dbReference type="Proteomes" id="UP000718821">
    <property type="component" value="Unassembled WGS sequence"/>
</dbReference>
<proteinExistence type="predicted"/>
<feature type="transmembrane region" description="Helical" evidence="2">
    <location>
        <begin position="185"/>
        <end position="211"/>
    </location>
</feature>
<evidence type="ECO:0000256" key="2">
    <source>
        <dbReference type="SAM" id="Phobius"/>
    </source>
</evidence>
<keyword evidence="2" id="KW-1133">Transmembrane helix</keyword>
<gene>
    <name evidence="3" type="ORF">H7U32_08155</name>
</gene>
<keyword evidence="4" id="KW-1185">Reference proteome</keyword>
<dbReference type="RefSeq" id="WP_204469583.1">
    <property type="nucleotide sequence ID" value="NZ_JACLYU010000021.1"/>
</dbReference>
<reference evidence="3" key="1">
    <citation type="submission" date="2020-08" db="EMBL/GenBank/DDBJ databases">
        <authorList>
            <person name="Cejkova D."/>
            <person name="Kubasova T."/>
            <person name="Jahodarova E."/>
            <person name="Rychlik I."/>
        </authorList>
    </citation>
    <scope>NUCLEOTIDE SEQUENCE</scope>
    <source>
        <strain evidence="3">An836</strain>
    </source>
</reference>
<feature type="region of interest" description="Disordered" evidence="1">
    <location>
        <begin position="1"/>
        <end position="26"/>
    </location>
</feature>
<organism evidence="3 4">
    <name type="scientific">Bifidobacterium pullorum subsp. saeculare</name>
    <dbReference type="NCBI Taxonomy" id="78257"/>
    <lineage>
        <taxon>Bacteria</taxon>
        <taxon>Bacillati</taxon>
        <taxon>Actinomycetota</taxon>
        <taxon>Actinomycetes</taxon>
        <taxon>Bifidobacteriales</taxon>
        <taxon>Bifidobacteriaceae</taxon>
        <taxon>Bifidobacterium</taxon>
    </lineage>
</organism>